<feature type="region of interest" description="Disordered" evidence="2">
    <location>
        <begin position="361"/>
        <end position="382"/>
    </location>
</feature>
<evidence type="ECO:0000313" key="3">
    <source>
        <dbReference type="EMBL" id="CAI4017057.1"/>
    </source>
</evidence>
<sequence length="507" mass="55902">MTVSGCSGSPASMSLRRWEFADPRTSRTPRLPAVKGGLISPISARGAKAVKDLRPLAEPSNRSLTERTLEAAEAWSIPGSPFKGLDASHPSRGFELSQDSRSGFFGRLTGLDIEAELQRHAVLLKGLLRDMAVIRDTVWHLADERSVVTSAAHDAKEACDVTTQLRTSFSELEIAVLKQQELWAKDGPGDAKLLQSLQESSMETRYEEQSLREETQFEEHSRILEGRFQEHHGQLNQRFEEHHGLLNQRLEEHSRILEGRFQEHHGQLNQRFEALMQEHSLALEQYQEQHQTMEERFQEVREKVGNLSDSLRKEVQIRREALRGNVVRDLSASLADEVAERACQSVTPVLQRMMAEARGERPSTCPAVVQGGPAPGDRGSAEAGGVKRVVAIPQALRGNVVRDLSASLADEVAERACQSVTPVLQRMMAEARGERPSTCPAVVQGGTDAGNRAQSADTVLSAEAAGVKGIVMDSEEAQVVAAEVAAELIQMLLTDWRSTPSPQELWP</sequence>
<reference evidence="4 5" key="2">
    <citation type="submission" date="2024-05" db="EMBL/GenBank/DDBJ databases">
        <authorList>
            <person name="Chen Y."/>
            <person name="Shah S."/>
            <person name="Dougan E. K."/>
            <person name="Thang M."/>
            <person name="Chan C."/>
        </authorList>
    </citation>
    <scope>NUCLEOTIDE SEQUENCE [LARGE SCALE GENOMIC DNA]</scope>
</reference>
<evidence type="ECO:0000256" key="2">
    <source>
        <dbReference type="SAM" id="MobiDB-lite"/>
    </source>
</evidence>
<dbReference type="EMBL" id="CAMXCT010006618">
    <property type="protein sequence ID" value="CAI4017057.1"/>
    <property type="molecule type" value="Genomic_DNA"/>
</dbReference>
<name>A0A9P1DX62_9DINO</name>
<dbReference type="Proteomes" id="UP001152797">
    <property type="component" value="Unassembled WGS sequence"/>
</dbReference>
<gene>
    <name evidence="3" type="ORF">C1SCF055_LOCUS41732</name>
</gene>
<accession>A0A9P1DX62</accession>
<keyword evidence="1" id="KW-0175">Coiled coil</keyword>
<keyword evidence="5" id="KW-1185">Reference proteome</keyword>
<evidence type="ECO:0000313" key="5">
    <source>
        <dbReference type="Proteomes" id="UP001152797"/>
    </source>
</evidence>
<reference evidence="3" key="1">
    <citation type="submission" date="2022-10" db="EMBL/GenBank/DDBJ databases">
        <authorList>
            <person name="Chen Y."/>
            <person name="Dougan E. K."/>
            <person name="Chan C."/>
            <person name="Rhodes N."/>
            <person name="Thang M."/>
        </authorList>
    </citation>
    <scope>NUCLEOTIDE SEQUENCE</scope>
</reference>
<comment type="caution">
    <text evidence="3">The sequence shown here is derived from an EMBL/GenBank/DDBJ whole genome shotgun (WGS) entry which is preliminary data.</text>
</comment>
<dbReference type="AlphaFoldDB" id="A0A9P1DX62"/>
<dbReference type="OrthoDB" id="421048at2759"/>
<organism evidence="3">
    <name type="scientific">Cladocopium goreaui</name>
    <dbReference type="NCBI Taxonomy" id="2562237"/>
    <lineage>
        <taxon>Eukaryota</taxon>
        <taxon>Sar</taxon>
        <taxon>Alveolata</taxon>
        <taxon>Dinophyceae</taxon>
        <taxon>Suessiales</taxon>
        <taxon>Symbiodiniaceae</taxon>
        <taxon>Cladocopium</taxon>
    </lineage>
</organism>
<feature type="coiled-coil region" evidence="1">
    <location>
        <begin position="269"/>
        <end position="303"/>
    </location>
</feature>
<dbReference type="SUPFAM" id="SSF58113">
    <property type="entry name" value="Apolipoprotein A-I"/>
    <property type="match status" value="1"/>
</dbReference>
<evidence type="ECO:0000256" key="1">
    <source>
        <dbReference type="SAM" id="Coils"/>
    </source>
</evidence>
<proteinExistence type="predicted"/>
<dbReference type="EMBL" id="CAMXCT030006618">
    <property type="protein sequence ID" value="CAL4804369.1"/>
    <property type="molecule type" value="Genomic_DNA"/>
</dbReference>
<protein>
    <submittedName>
        <fullName evidence="3">Uncharacterized protein</fullName>
    </submittedName>
</protein>
<dbReference type="EMBL" id="CAMXCT020006618">
    <property type="protein sequence ID" value="CAL1170432.1"/>
    <property type="molecule type" value="Genomic_DNA"/>
</dbReference>
<evidence type="ECO:0000313" key="4">
    <source>
        <dbReference type="EMBL" id="CAL4804369.1"/>
    </source>
</evidence>